<evidence type="ECO:0000313" key="13">
    <source>
        <dbReference type="Proteomes" id="UP001652504"/>
    </source>
</evidence>
<keyword evidence="12" id="KW-0966">Cell projection</keyword>
<evidence type="ECO:0000256" key="9">
    <source>
        <dbReference type="ARBA" id="ARBA00023237"/>
    </source>
</evidence>
<comment type="function">
    <text evidence="1 11">Assembles around the rod to form the L-ring and probably protects the motor/basal body from shearing forces during rotation.</text>
</comment>
<gene>
    <name evidence="11 12" type="primary">flgH</name>
    <name evidence="12" type="ORF">OE749_12325</name>
</gene>
<keyword evidence="10 11" id="KW-0449">Lipoprotein</keyword>
<protein>
    <recommendedName>
        <fullName evidence="11">Flagellar L-ring protein</fullName>
    </recommendedName>
    <alternativeName>
        <fullName evidence="11">Basal body L-ring protein</fullName>
    </alternativeName>
</protein>
<dbReference type="NCBIfam" id="NF009338">
    <property type="entry name" value="PRK12698.1"/>
    <property type="match status" value="1"/>
</dbReference>
<evidence type="ECO:0000256" key="1">
    <source>
        <dbReference type="ARBA" id="ARBA00002591"/>
    </source>
</evidence>
<keyword evidence="6 11" id="KW-0472">Membrane</keyword>
<name>A0ABT3AA67_9ALTE</name>
<evidence type="ECO:0000256" key="5">
    <source>
        <dbReference type="ARBA" id="ARBA00022729"/>
    </source>
</evidence>
<evidence type="ECO:0000256" key="4">
    <source>
        <dbReference type="ARBA" id="ARBA00011439"/>
    </source>
</evidence>
<evidence type="ECO:0000256" key="8">
    <source>
        <dbReference type="ARBA" id="ARBA00023143"/>
    </source>
</evidence>
<dbReference type="InterPro" id="IPR000527">
    <property type="entry name" value="Flag_Lring"/>
</dbReference>
<proteinExistence type="inferred from homology"/>
<keyword evidence="5 11" id="KW-0732">Signal</keyword>
<organism evidence="12 13">
    <name type="scientific">Fluctibacter corallii</name>
    <dbReference type="NCBI Taxonomy" id="2984329"/>
    <lineage>
        <taxon>Bacteria</taxon>
        <taxon>Pseudomonadati</taxon>
        <taxon>Pseudomonadota</taxon>
        <taxon>Gammaproteobacteria</taxon>
        <taxon>Alteromonadales</taxon>
        <taxon>Alteromonadaceae</taxon>
        <taxon>Fluctibacter</taxon>
    </lineage>
</organism>
<keyword evidence="13" id="KW-1185">Reference proteome</keyword>
<keyword evidence="8 11" id="KW-0975">Bacterial flagellum</keyword>
<comment type="subunit">
    <text evidence="4 11">The basal body constitutes a major portion of the flagellar organelle and consists of four rings (L,P,S, and M) mounted on a central rod.</text>
</comment>
<evidence type="ECO:0000256" key="3">
    <source>
        <dbReference type="ARBA" id="ARBA00006929"/>
    </source>
</evidence>
<dbReference type="PANTHER" id="PTHR34933">
    <property type="entry name" value="FLAGELLAR L-RING PROTEIN"/>
    <property type="match status" value="1"/>
</dbReference>
<dbReference type="NCBIfam" id="NF001304">
    <property type="entry name" value="PRK00249.1-4"/>
    <property type="match status" value="1"/>
</dbReference>
<evidence type="ECO:0000256" key="10">
    <source>
        <dbReference type="ARBA" id="ARBA00023288"/>
    </source>
</evidence>
<comment type="caution">
    <text evidence="12">The sequence shown here is derived from an EMBL/GenBank/DDBJ whole genome shotgun (WGS) entry which is preliminary data.</text>
</comment>
<sequence>MKIIGLISLIVLLAGCQATDRVSPLPNDPFYAPVMPEEAMHKVAEDGSIFQASNASSLYSDVKARRVGDIISVTLQENTSANKSAGTNTSRDNAINYDPIIGLGGNPLRIGSESIQLGITSSDSFEGDASANQSNSLSGSISVTVVRVLPNQNLMVRGEKWLTLNNGDEYIRLTGIVRPADISPDNEIVSNKVANARIQYSGTGTFANAQKQGWLTKFFQSEWWPL</sequence>
<evidence type="ECO:0000313" key="12">
    <source>
        <dbReference type="EMBL" id="MCV2885482.1"/>
    </source>
</evidence>
<accession>A0ABT3AA67</accession>
<evidence type="ECO:0000256" key="11">
    <source>
        <dbReference type="HAMAP-Rule" id="MF_00415"/>
    </source>
</evidence>
<dbReference type="HAMAP" id="MF_00415">
    <property type="entry name" value="FlgH"/>
    <property type="match status" value="1"/>
</dbReference>
<reference evidence="12 13" key="1">
    <citation type="submission" date="2022-10" db="EMBL/GenBank/DDBJ databases">
        <title>Aestuariibacter sp. AA17 isolated from Montipora capitata coral fragment.</title>
        <authorList>
            <person name="Emsley S.A."/>
            <person name="Pfannmuller K.M."/>
            <person name="Loughran R.M."/>
            <person name="Shlafstein M."/>
            <person name="Papke E."/>
            <person name="Saw J.H."/>
            <person name="Ushijima B."/>
            <person name="Videau P."/>
        </authorList>
    </citation>
    <scope>NUCLEOTIDE SEQUENCE [LARGE SCALE GENOMIC DNA]</scope>
    <source>
        <strain evidence="12 13">AA17</strain>
    </source>
</reference>
<dbReference type="PANTHER" id="PTHR34933:SF1">
    <property type="entry name" value="FLAGELLAR L-RING PROTEIN"/>
    <property type="match status" value="1"/>
</dbReference>
<keyword evidence="12" id="KW-0969">Cilium</keyword>
<keyword evidence="12" id="KW-0282">Flagellum</keyword>
<dbReference type="RefSeq" id="WP_263712773.1">
    <property type="nucleotide sequence ID" value="NZ_JAOWKX010000006.1"/>
</dbReference>
<dbReference type="EMBL" id="JAOWKX010000006">
    <property type="protein sequence ID" value="MCV2885482.1"/>
    <property type="molecule type" value="Genomic_DNA"/>
</dbReference>
<evidence type="ECO:0000256" key="7">
    <source>
        <dbReference type="ARBA" id="ARBA00023139"/>
    </source>
</evidence>
<keyword evidence="7" id="KW-0564">Palmitate</keyword>
<dbReference type="PRINTS" id="PR01008">
    <property type="entry name" value="FLGLRINGFLGH"/>
</dbReference>
<comment type="subcellular location">
    <subcellularLocation>
        <location evidence="11">Cell outer membrane</location>
        <topology evidence="11">Lipid-anchor</topology>
    </subcellularLocation>
    <subcellularLocation>
        <location evidence="11">Bacterial flagellum basal body</location>
    </subcellularLocation>
    <subcellularLocation>
        <location evidence="2">Membrane</location>
        <topology evidence="2">Lipid-anchor</topology>
    </subcellularLocation>
</comment>
<evidence type="ECO:0000256" key="6">
    <source>
        <dbReference type="ARBA" id="ARBA00023136"/>
    </source>
</evidence>
<dbReference type="Proteomes" id="UP001652504">
    <property type="component" value="Unassembled WGS sequence"/>
</dbReference>
<dbReference type="Pfam" id="PF02107">
    <property type="entry name" value="FlgH"/>
    <property type="match status" value="1"/>
</dbReference>
<comment type="similarity">
    <text evidence="3 11">Belongs to the FlgH family.</text>
</comment>
<keyword evidence="9 11" id="KW-0998">Cell outer membrane</keyword>
<evidence type="ECO:0000256" key="2">
    <source>
        <dbReference type="ARBA" id="ARBA00004635"/>
    </source>
</evidence>
<dbReference type="PROSITE" id="PS51257">
    <property type="entry name" value="PROKAR_LIPOPROTEIN"/>
    <property type="match status" value="1"/>
</dbReference>